<name>M4DMS0_BRACM</name>
<evidence type="ECO:0000313" key="2">
    <source>
        <dbReference type="Proteomes" id="UP000011750"/>
    </source>
</evidence>
<dbReference type="InParanoid" id="M4DMS0"/>
<dbReference type="OMA" id="VGWISIT"/>
<accession>M4DMS0</accession>
<keyword evidence="2" id="KW-1185">Reference proteome</keyword>
<evidence type="ECO:0000313" key="1">
    <source>
        <dbReference type="EnsemblPlants" id="Bra017805.1-P"/>
    </source>
</evidence>
<sequence>MISATKPVSQKFSLIKPKSKKEDAIHITMGLGVWVKLIEISGGFTGISFQCILPYLSFETTPDGAPVWDSISQSFSCEKCLLPPFLLSMKGDVFSVSLSRYSFSFFTVLSSCVAVCTGPEDAIESTTVFLVGENGLSTSLVTIFQLSNFVVKALSTQTPENVEPASPPAAGFGAAF</sequence>
<organism evidence="1 2">
    <name type="scientific">Brassica campestris</name>
    <name type="common">Field mustard</name>
    <dbReference type="NCBI Taxonomy" id="3711"/>
    <lineage>
        <taxon>Eukaryota</taxon>
        <taxon>Viridiplantae</taxon>
        <taxon>Streptophyta</taxon>
        <taxon>Embryophyta</taxon>
        <taxon>Tracheophyta</taxon>
        <taxon>Spermatophyta</taxon>
        <taxon>Magnoliopsida</taxon>
        <taxon>eudicotyledons</taxon>
        <taxon>Gunneridae</taxon>
        <taxon>Pentapetalae</taxon>
        <taxon>rosids</taxon>
        <taxon>malvids</taxon>
        <taxon>Brassicales</taxon>
        <taxon>Brassicaceae</taxon>
        <taxon>Brassiceae</taxon>
        <taxon>Brassica</taxon>
    </lineage>
</organism>
<dbReference type="Gramene" id="Bra017805.1">
    <property type="protein sequence ID" value="Bra017805.1-P"/>
    <property type="gene ID" value="Bra017805"/>
</dbReference>
<reference evidence="1 2" key="1">
    <citation type="journal article" date="2011" name="Nat. Genet.">
        <title>The genome of the mesopolyploid crop species Brassica rapa.</title>
        <authorList>
            <consortium name="Brassica rapa Genome Sequencing Project Consortium"/>
            <person name="Wang X."/>
            <person name="Wang H."/>
            <person name="Wang J."/>
            <person name="Sun R."/>
            <person name="Wu J."/>
            <person name="Liu S."/>
            <person name="Bai Y."/>
            <person name="Mun J.H."/>
            <person name="Bancroft I."/>
            <person name="Cheng F."/>
            <person name="Huang S."/>
            <person name="Li X."/>
            <person name="Hua W."/>
            <person name="Wang J."/>
            <person name="Wang X."/>
            <person name="Freeling M."/>
            <person name="Pires J.C."/>
            <person name="Paterson A.H."/>
            <person name="Chalhoub B."/>
            <person name="Wang B."/>
            <person name="Hayward A."/>
            <person name="Sharpe A.G."/>
            <person name="Park B.S."/>
            <person name="Weisshaar B."/>
            <person name="Liu B."/>
            <person name="Li B."/>
            <person name="Liu B."/>
            <person name="Tong C."/>
            <person name="Song C."/>
            <person name="Duran C."/>
            <person name="Peng C."/>
            <person name="Geng C."/>
            <person name="Koh C."/>
            <person name="Lin C."/>
            <person name="Edwards D."/>
            <person name="Mu D."/>
            <person name="Shen D."/>
            <person name="Soumpourou E."/>
            <person name="Li F."/>
            <person name="Fraser F."/>
            <person name="Conant G."/>
            <person name="Lassalle G."/>
            <person name="King G.J."/>
            <person name="Bonnema G."/>
            <person name="Tang H."/>
            <person name="Wang H."/>
            <person name="Belcram H."/>
            <person name="Zhou H."/>
            <person name="Hirakawa H."/>
            <person name="Abe H."/>
            <person name="Guo H."/>
            <person name="Wang H."/>
            <person name="Jin H."/>
            <person name="Parkin I.A."/>
            <person name="Batley J."/>
            <person name="Kim J.S."/>
            <person name="Just J."/>
            <person name="Li J."/>
            <person name="Xu J."/>
            <person name="Deng J."/>
            <person name="Kim J.A."/>
            <person name="Li J."/>
            <person name="Yu J."/>
            <person name="Meng J."/>
            <person name="Wang J."/>
            <person name="Min J."/>
            <person name="Poulain J."/>
            <person name="Wang J."/>
            <person name="Hatakeyama K."/>
            <person name="Wu K."/>
            <person name="Wang L."/>
            <person name="Fang L."/>
            <person name="Trick M."/>
            <person name="Links M.G."/>
            <person name="Zhao M."/>
            <person name="Jin M."/>
            <person name="Ramchiary N."/>
            <person name="Drou N."/>
            <person name="Berkman P.J."/>
            <person name="Cai Q."/>
            <person name="Huang Q."/>
            <person name="Li R."/>
            <person name="Tabata S."/>
            <person name="Cheng S."/>
            <person name="Zhang S."/>
            <person name="Zhang S."/>
            <person name="Huang S."/>
            <person name="Sato S."/>
            <person name="Sun S."/>
            <person name="Kwon S.J."/>
            <person name="Choi S.R."/>
            <person name="Lee T.H."/>
            <person name="Fan W."/>
            <person name="Zhao X."/>
            <person name="Tan X."/>
            <person name="Xu X."/>
            <person name="Wang Y."/>
            <person name="Qiu Y."/>
            <person name="Yin Y."/>
            <person name="Li Y."/>
            <person name="Du Y."/>
            <person name="Liao Y."/>
            <person name="Lim Y."/>
            <person name="Narusaka Y."/>
            <person name="Wang Y."/>
            <person name="Wang Z."/>
            <person name="Li Z."/>
            <person name="Wang Z."/>
            <person name="Xiong Z."/>
            <person name="Zhang Z."/>
        </authorList>
    </citation>
    <scope>NUCLEOTIDE SEQUENCE [LARGE SCALE GENOMIC DNA]</scope>
    <source>
        <strain evidence="1 2">cv. Chiifu-401-42</strain>
    </source>
</reference>
<dbReference type="AlphaFoldDB" id="M4DMS0"/>
<dbReference type="HOGENOM" id="CLU_1527316_0_0_1"/>
<dbReference type="Proteomes" id="UP000011750">
    <property type="component" value="Chromosome A03"/>
</dbReference>
<reference evidence="1" key="3">
    <citation type="submission" date="2023-03" db="UniProtKB">
        <authorList>
            <consortium name="EnsemblPlants"/>
        </authorList>
    </citation>
    <scope>IDENTIFICATION</scope>
    <source>
        <strain evidence="1">cv. Chiifu-401-42</strain>
    </source>
</reference>
<protein>
    <submittedName>
        <fullName evidence="1">Uncharacterized protein</fullName>
    </submittedName>
</protein>
<proteinExistence type="predicted"/>
<reference evidence="1 2" key="2">
    <citation type="journal article" date="2018" name="Hortic Res">
        <title>Improved Brassica rapa reference genome by single-molecule sequencing and chromosome conformation capture technologies.</title>
        <authorList>
            <person name="Zhang L."/>
            <person name="Cai X."/>
            <person name="Wu J."/>
            <person name="Liu M."/>
            <person name="Grob S."/>
            <person name="Cheng F."/>
            <person name="Liang J."/>
            <person name="Cai C."/>
            <person name="Liu Z."/>
            <person name="Liu B."/>
            <person name="Wang F."/>
            <person name="Li S."/>
            <person name="Liu F."/>
            <person name="Li X."/>
            <person name="Cheng L."/>
            <person name="Yang W."/>
            <person name="Li M.H."/>
            <person name="Grossniklaus U."/>
            <person name="Zheng H."/>
            <person name="Wang X."/>
        </authorList>
    </citation>
    <scope>NUCLEOTIDE SEQUENCE [LARGE SCALE GENOMIC DNA]</scope>
    <source>
        <strain evidence="1 2">cv. Chiifu-401-42</strain>
    </source>
</reference>
<dbReference type="EnsemblPlants" id="Bra017805.1">
    <property type="protein sequence ID" value="Bra017805.1-P"/>
    <property type="gene ID" value="Bra017805"/>
</dbReference>